<dbReference type="InterPro" id="IPR007110">
    <property type="entry name" value="Ig-like_dom"/>
</dbReference>
<keyword evidence="9" id="KW-0393">Immunoglobulin domain</keyword>
<dbReference type="AlphaFoldDB" id="A0A6J2VST5"/>
<dbReference type="PROSITE" id="PS50835">
    <property type="entry name" value="IG_LIKE"/>
    <property type="match status" value="2"/>
</dbReference>
<dbReference type="GO" id="GO:0050863">
    <property type="term" value="P:regulation of T cell activation"/>
    <property type="evidence" value="ECO:0007669"/>
    <property type="project" value="UniProtKB-ARBA"/>
</dbReference>
<dbReference type="Proteomes" id="UP000504632">
    <property type="component" value="Chromosome 7"/>
</dbReference>
<dbReference type="CDD" id="cd13733">
    <property type="entry name" value="SPRY_PRY_C-I_1"/>
    <property type="match status" value="1"/>
</dbReference>
<dbReference type="FunFam" id="2.60.40.10:FF:000142">
    <property type="entry name" value="V-set domain-containing T-cell activation inhibitor 1"/>
    <property type="match status" value="1"/>
</dbReference>
<name>A0A6J2VST5_CHACN</name>
<evidence type="ECO:0000256" key="11">
    <source>
        <dbReference type="SAM" id="Phobius"/>
    </source>
</evidence>
<dbReference type="InterPro" id="IPR013783">
    <property type="entry name" value="Ig-like_fold"/>
</dbReference>
<feature type="domain" description="Ig-like" evidence="13">
    <location>
        <begin position="235"/>
        <end position="321"/>
    </location>
</feature>
<dbReference type="InterPro" id="IPR001870">
    <property type="entry name" value="B30.2/SPRY"/>
</dbReference>
<dbReference type="InterPro" id="IPR036179">
    <property type="entry name" value="Ig-like_dom_sf"/>
</dbReference>
<reference evidence="15" key="1">
    <citation type="submission" date="2025-08" db="UniProtKB">
        <authorList>
            <consortium name="RefSeq"/>
        </authorList>
    </citation>
    <scope>IDENTIFICATION</scope>
</reference>
<dbReference type="Pfam" id="PF22705">
    <property type="entry name" value="C2-set_3"/>
    <property type="match status" value="1"/>
</dbReference>
<dbReference type="Pfam" id="PF13765">
    <property type="entry name" value="PRY"/>
    <property type="match status" value="1"/>
</dbReference>
<feature type="region of interest" description="Disordered" evidence="10">
    <location>
        <begin position="69"/>
        <end position="118"/>
    </location>
</feature>
<dbReference type="Gene3D" id="2.60.120.920">
    <property type="match status" value="1"/>
</dbReference>
<dbReference type="GO" id="GO:0009897">
    <property type="term" value="C:external side of plasma membrane"/>
    <property type="evidence" value="ECO:0007669"/>
    <property type="project" value="TreeGrafter"/>
</dbReference>
<accession>A0A6J2VST5</accession>
<dbReference type="PANTHER" id="PTHR24100">
    <property type="entry name" value="BUTYROPHILIN"/>
    <property type="match status" value="1"/>
</dbReference>
<keyword evidence="14" id="KW-1185">Reference proteome</keyword>
<evidence type="ECO:0000256" key="1">
    <source>
        <dbReference type="ARBA" id="ARBA00004479"/>
    </source>
</evidence>
<feature type="transmembrane region" description="Helical" evidence="11">
    <location>
        <begin position="332"/>
        <end position="354"/>
    </location>
</feature>
<sequence length="556" mass="62962">MAPSETLLEDASYWDPGGQRQNPETQERTQPQRCFDQRPGFATYCFLCSAQVLCKPQLDFLQVLRPLGTSPDEIPGASSRETNDCRSRVMTPKSTDRDKHKQSELGLTPSPDSDKFQVVGPDGPLVVGAGEDVILPCSLKPNISAVDMTVQWFRLHTSDLLLHFYEGGAESKDQIQSYRGRTSLFKEELQKGNASLKLSRVKVSDEGEYRCIIQSKNWIDDISFKISVGAVGTYPVVFMEGYSIGKGLSLLCEIKGWNPEPEVLWLDSDGNLLPAEDTETLRDPERFHVKKHVTVQDSNTNRFYCRAILRDHMREAEIIISSQVFHTWRSRMIWISVLASVIITGLIIIVCSSLKIKEKERQIDEEFKRTKRKYAMAVTLDPDTAHPNLILSDDGQQVTYGFTPQILPNNPKRFKVQLSVLGKEGFSSGRFYYEVQVSSKAEWYLGVVRESVNRKRYIALSPTNGYWVMCLWNGTRYKAFAGPPVLSLKQKPQKVGVFVDYKEGLVSFYDVETRSHIYSFTGQTFTGKLYPYFSPCSSFEGKNSAPLIITPVNQIE</sequence>
<evidence type="ECO:0000256" key="10">
    <source>
        <dbReference type="SAM" id="MobiDB-lite"/>
    </source>
</evidence>
<evidence type="ECO:0000259" key="13">
    <source>
        <dbReference type="PROSITE" id="PS50835"/>
    </source>
</evidence>
<dbReference type="SMART" id="SM00449">
    <property type="entry name" value="SPRY"/>
    <property type="match status" value="1"/>
</dbReference>
<evidence type="ECO:0000313" key="15">
    <source>
        <dbReference type="RefSeq" id="XP_030635132.1"/>
    </source>
</evidence>
<evidence type="ECO:0000259" key="12">
    <source>
        <dbReference type="PROSITE" id="PS50188"/>
    </source>
</evidence>
<evidence type="ECO:0000256" key="5">
    <source>
        <dbReference type="ARBA" id="ARBA00022989"/>
    </source>
</evidence>
<dbReference type="PANTHER" id="PTHR24100:SF151">
    <property type="entry name" value="ICOS LIGAND"/>
    <property type="match status" value="1"/>
</dbReference>
<evidence type="ECO:0000256" key="9">
    <source>
        <dbReference type="ARBA" id="ARBA00023319"/>
    </source>
</evidence>
<feature type="domain" description="Ig-like" evidence="13">
    <location>
        <begin position="111"/>
        <end position="227"/>
    </location>
</feature>
<dbReference type="InterPro" id="IPR013320">
    <property type="entry name" value="ConA-like_dom_sf"/>
</dbReference>
<dbReference type="SMART" id="SM00409">
    <property type="entry name" value="IG"/>
    <property type="match status" value="1"/>
</dbReference>
<protein>
    <submittedName>
        <fullName evidence="15">Butyrophilin subfamily 1 member A1-like</fullName>
    </submittedName>
</protein>
<dbReference type="InterPro" id="IPR050504">
    <property type="entry name" value="IgSF_BTN/MOG"/>
</dbReference>
<keyword evidence="3 11" id="KW-0812">Transmembrane</keyword>
<feature type="compositionally biased region" description="Polar residues" evidence="10">
    <location>
        <begin position="19"/>
        <end position="31"/>
    </location>
</feature>
<organism evidence="14 15">
    <name type="scientific">Chanos chanos</name>
    <name type="common">Milkfish</name>
    <name type="synonym">Mugil chanos</name>
    <dbReference type="NCBI Taxonomy" id="29144"/>
    <lineage>
        <taxon>Eukaryota</taxon>
        <taxon>Metazoa</taxon>
        <taxon>Chordata</taxon>
        <taxon>Craniata</taxon>
        <taxon>Vertebrata</taxon>
        <taxon>Euteleostomi</taxon>
        <taxon>Actinopterygii</taxon>
        <taxon>Neopterygii</taxon>
        <taxon>Teleostei</taxon>
        <taxon>Ostariophysi</taxon>
        <taxon>Gonorynchiformes</taxon>
        <taxon>Chanidae</taxon>
        <taxon>Chanos</taxon>
    </lineage>
</organism>
<dbReference type="InterPro" id="IPR013106">
    <property type="entry name" value="Ig_V-set"/>
</dbReference>
<dbReference type="GeneID" id="115816314"/>
<dbReference type="RefSeq" id="XP_030635132.1">
    <property type="nucleotide sequence ID" value="XM_030779272.1"/>
</dbReference>
<feature type="region of interest" description="Disordered" evidence="10">
    <location>
        <begin position="1"/>
        <end position="31"/>
    </location>
</feature>
<dbReference type="GO" id="GO:0050852">
    <property type="term" value="P:T cell receptor signaling pathway"/>
    <property type="evidence" value="ECO:0007669"/>
    <property type="project" value="TreeGrafter"/>
</dbReference>
<keyword evidence="7" id="KW-1015">Disulfide bond</keyword>
<dbReference type="Pfam" id="PF00622">
    <property type="entry name" value="SPRY"/>
    <property type="match status" value="1"/>
</dbReference>
<evidence type="ECO:0000256" key="2">
    <source>
        <dbReference type="ARBA" id="ARBA00007591"/>
    </source>
</evidence>
<gene>
    <name evidence="15" type="primary">LOC115816314</name>
</gene>
<dbReference type="GO" id="GO:1903037">
    <property type="term" value="P:regulation of leukocyte cell-cell adhesion"/>
    <property type="evidence" value="ECO:0007669"/>
    <property type="project" value="UniProtKB-ARBA"/>
</dbReference>
<dbReference type="InterPro" id="IPR053896">
    <property type="entry name" value="BTN3A2-like_Ig-C"/>
</dbReference>
<dbReference type="FunFam" id="2.60.120.920:FF:000004">
    <property type="entry name" value="Butyrophilin subfamily 1 member A1"/>
    <property type="match status" value="1"/>
</dbReference>
<keyword evidence="4" id="KW-0732">Signal</keyword>
<evidence type="ECO:0000256" key="8">
    <source>
        <dbReference type="ARBA" id="ARBA00023180"/>
    </source>
</evidence>
<keyword evidence="6 11" id="KW-0472">Membrane</keyword>
<evidence type="ECO:0000256" key="6">
    <source>
        <dbReference type="ARBA" id="ARBA00023136"/>
    </source>
</evidence>
<dbReference type="InterPro" id="IPR003879">
    <property type="entry name" value="Butyrophylin_SPRY"/>
</dbReference>
<dbReference type="InterPro" id="IPR003877">
    <property type="entry name" value="SPRY_dom"/>
</dbReference>
<keyword evidence="8" id="KW-0325">Glycoprotein</keyword>
<dbReference type="InParanoid" id="A0A6J2VST5"/>
<evidence type="ECO:0000256" key="4">
    <source>
        <dbReference type="ARBA" id="ARBA00022729"/>
    </source>
</evidence>
<evidence type="ECO:0000256" key="3">
    <source>
        <dbReference type="ARBA" id="ARBA00022692"/>
    </source>
</evidence>
<comment type="subcellular location">
    <subcellularLocation>
        <location evidence="1">Membrane</location>
        <topology evidence="1">Single-pass type I membrane protein</topology>
    </subcellularLocation>
</comment>
<dbReference type="InterPro" id="IPR006574">
    <property type="entry name" value="PRY"/>
</dbReference>
<dbReference type="GO" id="GO:0005102">
    <property type="term" value="F:signaling receptor binding"/>
    <property type="evidence" value="ECO:0007669"/>
    <property type="project" value="TreeGrafter"/>
</dbReference>
<dbReference type="Gene3D" id="2.60.40.10">
    <property type="entry name" value="Immunoglobulins"/>
    <property type="match status" value="2"/>
</dbReference>
<comment type="similarity">
    <text evidence="2">Belongs to the immunoglobulin superfamily. BTN/MOG family.</text>
</comment>
<dbReference type="SMART" id="SM00589">
    <property type="entry name" value="PRY"/>
    <property type="match status" value="1"/>
</dbReference>
<dbReference type="InterPro" id="IPR043136">
    <property type="entry name" value="B30.2/SPRY_sf"/>
</dbReference>
<feature type="domain" description="B30.2/SPRY" evidence="12">
    <location>
        <begin position="358"/>
        <end position="552"/>
    </location>
</feature>
<keyword evidence="5 11" id="KW-1133">Transmembrane helix</keyword>
<dbReference type="Pfam" id="PF07686">
    <property type="entry name" value="V-set"/>
    <property type="match status" value="1"/>
</dbReference>
<dbReference type="SUPFAM" id="SSF49899">
    <property type="entry name" value="Concanavalin A-like lectins/glucanases"/>
    <property type="match status" value="1"/>
</dbReference>
<dbReference type="SUPFAM" id="SSF48726">
    <property type="entry name" value="Immunoglobulin"/>
    <property type="match status" value="2"/>
</dbReference>
<dbReference type="InterPro" id="IPR003599">
    <property type="entry name" value="Ig_sub"/>
</dbReference>
<dbReference type="SMART" id="SM00406">
    <property type="entry name" value="IGv"/>
    <property type="match status" value="1"/>
</dbReference>
<dbReference type="OrthoDB" id="10055806at2759"/>
<evidence type="ECO:0000256" key="7">
    <source>
        <dbReference type="ARBA" id="ARBA00023157"/>
    </source>
</evidence>
<dbReference type="GO" id="GO:0001817">
    <property type="term" value="P:regulation of cytokine production"/>
    <property type="evidence" value="ECO:0007669"/>
    <property type="project" value="TreeGrafter"/>
</dbReference>
<dbReference type="PROSITE" id="PS50188">
    <property type="entry name" value="B302_SPRY"/>
    <property type="match status" value="1"/>
</dbReference>
<dbReference type="PRINTS" id="PR01407">
    <property type="entry name" value="BUTYPHLNCDUF"/>
</dbReference>
<evidence type="ECO:0000313" key="14">
    <source>
        <dbReference type="Proteomes" id="UP000504632"/>
    </source>
</evidence>
<feature type="compositionally biased region" description="Basic and acidic residues" evidence="10">
    <location>
        <begin position="94"/>
        <end position="103"/>
    </location>
</feature>
<proteinExistence type="inferred from homology"/>